<dbReference type="InterPro" id="IPR036179">
    <property type="entry name" value="Ig-like_dom_sf"/>
</dbReference>
<name>A0A2I3HG16_NOMLE</name>
<dbReference type="PANTHER" id="PTHR11738:SF163">
    <property type="entry name" value="IMMUNOGLOBULIN SUPERFAMILY MEMBER 1"/>
    <property type="match status" value="1"/>
</dbReference>
<evidence type="ECO:0000256" key="2">
    <source>
        <dbReference type="ARBA" id="ARBA00023157"/>
    </source>
</evidence>
<accession>A0A2I3HG16</accession>
<dbReference type="OrthoDB" id="9824921at2759"/>
<keyword evidence="4" id="KW-0393">Immunoglobulin domain</keyword>
<protein>
    <submittedName>
        <fullName evidence="7">Immunoglobulin superfamily member 1</fullName>
    </submittedName>
</protein>
<evidence type="ECO:0000256" key="4">
    <source>
        <dbReference type="ARBA" id="ARBA00023319"/>
    </source>
</evidence>
<dbReference type="GeneID" id="100582467"/>
<dbReference type="Ensembl" id="ENSNLET00000041443.1">
    <property type="protein sequence ID" value="ENSNLEP00000042447.1"/>
    <property type="gene ID" value="ENSNLEG00000015346.2"/>
</dbReference>
<dbReference type="InterPro" id="IPR007110">
    <property type="entry name" value="Ig-like_dom"/>
</dbReference>
<evidence type="ECO:0000256" key="1">
    <source>
        <dbReference type="ARBA" id="ARBA00022737"/>
    </source>
</evidence>
<evidence type="ECO:0000259" key="6">
    <source>
        <dbReference type="PROSITE" id="PS50835"/>
    </source>
</evidence>
<sequence>MTLDRPGEGATMLKTFPVLLFCIRMSLGMTSIVTDPQPELWIESNYPQAPWENITLWCRSPSRISSKFLLLKDKIQMTWIRPSHKTFQVSFLIGALTESNAGLYRCCYWKETGWSKPSKVLELEAPGQLPKPIFWIQAETPPLPGCNVNILCHGWLQDLVFMLFKEGYAEPVDYQVPTGTMAIFSIDNLTPEDEGVYICRTHIQMLPTLWSEPSNPLKLVVAGGCGYGCWHLAIVVPGIMAG</sequence>
<dbReference type="Proteomes" id="UP000001073">
    <property type="component" value="Chromosome X"/>
</dbReference>
<evidence type="ECO:0000256" key="5">
    <source>
        <dbReference type="SAM" id="SignalP"/>
    </source>
</evidence>
<reference evidence="7" key="2">
    <citation type="submission" date="2025-08" db="UniProtKB">
        <authorList>
            <consortium name="Ensembl"/>
        </authorList>
    </citation>
    <scope>IDENTIFICATION</scope>
</reference>
<dbReference type="SUPFAM" id="SSF48726">
    <property type="entry name" value="Immunoglobulin"/>
    <property type="match status" value="2"/>
</dbReference>
<keyword evidence="2" id="KW-1015">Disulfide bond</keyword>
<proteinExistence type="predicted"/>
<feature type="domain" description="Ig-like" evidence="6">
    <location>
        <begin position="38"/>
        <end position="106"/>
    </location>
</feature>
<organism evidence="7 8">
    <name type="scientific">Nomascus leucogenys</name>
    <name type="common">Northern white-cheeked gibbon</name>
    <name type="synonym">Hylobates leucogenys</name>
    <dbReference type="NCBI Taxonomy" id="61853"/>
    <lineage>
        <taxon>Eukaryota</taxon>
        <taxon>Metazoa</taxon>
        <taxon>Chordata</taxon>
        <taxon>Craniata</taxon>
        <taxon>Vertebrata</taxon>
        <taxon>Euteleostomi</taxon>
        <taxon>Mammalia</taxon>
        <taxon>Eutheria</taxon>
        <taxon>Euarchontoglires</taxon>
        <taxon>Primates</taxon>
        <taxon>Haplorrhini</taxon>
        <taxon>Catarrhini</taxon>
        <taxon>Hylobatidae</taxon>
        <taxon>Nomascus</taxon>
    </lineage>
</organism>
<reference evidence="7 8" key="1">
    <citation type="submission" date="2012-10" db="EMBL/GenBank/DDBJ databases">
        <authorList>
            <consortium name="Gibbon Genome Sequencing Consortium"/>
        </authorList>
    </citation>
    <scope>NUCLEOTIDE SEQUENCE [LARGE SCALE GENOMIC DNA]</scope>
</reference>
<keyword evidence="8" id="KW-1185">Reference proteome</keyword>
<keyword evidence="3" id="KW-0325">Glycoprotein</keyword>
<dbReference type="InterPro" id="IPR050412">
    <property type="entry name" value="Ig-like_Receptors_ImmuneReg"/>
</dbReference>
<dbReference type="Pfam" id="PF13895">
    <property type="entry name" value="Ig_2"/>
    <property type="match status" value="1"/>
</dbReference>
<dbReference type="Gene3D" id="2.60.40.10">
    <property type="entry name" value="Immunoglobulins"/>
    <property type="match status" value="2"/>
</dbReference>
<keyword evidence="5" id="KW-0732">Signal</keyword>
<dbReference type="PROSITE" id="PS50835">
    <property type="entry name" value="IG_LIKE"/>
    <property type="match status" value="1"/>
</dbReference>
<dbReference type="CTD" id="3547"/>
<evidence type="ECO:0000313" key="8">
    <source>
        <dbReference type="Proteomes" id="UP000001073"/>
    </source>
</evidence>
<feature type="chain" id="PRO_5014144929" evidence="5">
    <location>
        <begin position="29"/>
        <end position="242"/>
    </location>
</feature>
<dbReference type="OMA" id="GCGHGCW"/>
<keyword evidence="1" id="KW-0677">Repeat</keyword>
<dbReference type="GO" id="GO:0016020">
    <property type="term" value="C:membrane"/>
    <property type="evidence" value="ECO:0007669"/>
    <property type="project" value="TreeGrafter"/>
</dbReference>
<feature type="signal peptide" evidence="5">
    <location>
        <begin position="1"/>
        <end position="28"/>
    </location>
</feature>
<reference evidence="7" key="3">
    <citation type="submission" date="2025-09" db="UniProtKB">
        <authorList>
            <consortium name="Ensembl"/>
        </authorList>
    </citation>
    <scope>IDENTIFICATION</scope>
</reference>
<dbReference type="EMBL" id="ADFV01009322">
    <property type="status" value="NOT_ANNOTATED_CDS"/>
    <property type="molecule type" value="Genomic_DNA"/>
</dbReference>
<dbReference type="GO" id="GO:0002764">
    <property type="term" value="P:immune response-regulating signaling pathway"/>
    <property type="evidence" value="ECO:0007669"/>
    <property type="project" value="TreeGrafter"/>
</dbReference>
<dbReference type="PANTHER" id="PTHR11738">
    <property type="entry name" value="MHC CLASS I NK CELL RECEPTOR"/>
    <property type="match status" value="1"/>
</dbReference>
<dbReference type="GeneTree" id="ENSGT01150000286974"/>
<gene>
    <name evidence="7" type="primary">IGSF1</name>
</gene>
<evidence type="ECO:0000313" key="7">
    <source>
        <dbReference type="Ensembl" id="ENSNLEP00000042447.1"/>
    </source>
</evidence>
<dbReference type="FunFam" id="2.60.40.10:FF:000033">
    <property type="entry name" value="Killer cell immunoglobulin-like receptor"/>
    <property type="match status" value="2"/>
</dbReference>
<evidence type="ECO:0000256" key="3">
    <source>
        <dbReference type="ARBA" id="ARBA00023180"/>
    </source>
</evidence>
<dbReference type="AlphaFoldDB" id="A0A2I3HG16"/>
<dbReference type="InterPro" id="IPR013783">
    <property type="entry name" value="Ig-like_fold"/>
</dbReference>